<gene>
    <name evidence="4" type="ORF">MUCCIDRAFT_108007</name>
</gene>
<reference evidence="4 5" key="1">
    <citation type="submission" date="2015-06" db="EMBL/GenBank/DDBJ databases">
        <title>Expansion of signal transduction pathways in fungi by whole-genome duplication.</title>
        <authorList>
            <consortium name="DOE Joint Genome Institute"/>
            <person name="Corrochano L.M."/>
            <person name="Kuo A."/>
            <person name="Marcet-Houben M."/>
            <person name="Polaino S."/>
            <person name="Salamov A."/>
            <person name="Villalobos J.M."/>
            <person name="Alvarez M.I."/>
            <person name="Avalos J."/>
            <person name="Benito E.P."/>
            <person name="Benoit I."/>
            <person name="Burger G."/>
            <person name="Camino L.P."/>
            <person name="Canovas D."/>
            <person name="Cerda-Olmedo E."/>
            <person name="Cheng J.-F."/>
            <person name="Dominguez A."/>
            <person name="Elias M."/>
            <person name="Eslava A.P."/>
            <person name="Glaser F."/>
            <person name="Grimwood J."/>
            <person name="Gutierrez G."/>
            <person name="Heitman J."/>
            <person name="Henrissat B."/>
            <person name="Iturriaga E.A."/>
            <person name="Lang B.F."/>
            <person name="Lavin J.L."/>
            <person name="Lee S."/>
            <person name="Li W."/>
            <person name="Lindquist E."/>
            <person name="Lopez-Garcia S."/>
            <person name="Luque E.M."/>
            <person name="Marcos A.T."/>
            <person name="Martin J."/>
            <person name="Mccluskey K."/>
            <person name="Medina H.R."/>
            <person name="Miralles-Duran A."/>
            <person name="Miyazaki A."/>
            <person name="Munoz-Torres E."/>
            <person name="Oguiza J.A."/>
            <person name="Ohm R."/>
            <person name="Olmedo M."/>
            <person name="Orejas M."/>
            <person name="Ortiz-Castellanos L."/>
            <person name="Pisabarro A.G."/>
            <person name="Rodriguez-Romero J."/>
            <person name="Ruiz-Herrera J."/>
            <person name="Ruiz-Vazquez R."/>
            <person name="Sanz C."/>
            <person name="Schackwitz W."/>
            <person name="Schmutz J."/>
            <person name="Shahriari M."/>
            <person name="Shelest E."/>
            <person name="Silva-Franco F."/>
            <person name="Soanes D."/>
            <person name="Syed K."/>
            <person name="Tagua V.G."/>
            <person name="Talbot N.J."/>
            <person name="Thon M."/>
            <person name="De Vries R.P."/>
            <person name="Wiebenga A."/>
            <person name="Yadav J.S."/>
            <person name="Braun E.L."/>
            <person name="Baker S."/>
            <person name="Garre V."/>
            <person name="Horwitz B."/>
            <person name="Torres-Martinez S."/>
            <person name="Idnurm A."/>
            <person name="Herrera-Estrella A."/>
            <person name="Gabaldon T."/>
            <person name="Grigoriev I.V."/>
        </authorList>
    </citation>
    <scope>NUCLEOTIDE SEQUENCE [LARGE SCALE GENOMIC DNA]</scope>
    <source>
        <strain evidence="4 5">CBS 277.49</strain>
    </source>
</reference>
<keyword evidence="1" id="KW-0479">Metal-binding</keyword>
<dbReference type="AlphaFoldDB" id="A0A168M021"/>
<sequence length="221" mass="25397">MKLKKRDQPASVFSRSETLPECNRESRRLNSNDNNGSTAKFEQKAIIKHEEPQDGATVKGMLDGADTPPDANSNREDNLKQEDLLKPEYILHGSSSNVDTREILEPDVNDPNFYCRSCNHTYPHKHVYRQHLKRFHKMKLRSLNLLNKNPAILPDWNDANFHCNSCNRTYASLPSYHLHCRTIHDLRAPQKPTGVPGVPDIDDPNNHCVKNHLPIQRLHQT</sequence>
<name>A0A168M021_MUCCL</name>
<evidence type="ECO:0000313" key="5">
    <source>
        <dbReference type="Proteomes" id="UP000077051"/>
    </source>
</evidence>
<dbReference type="Gene3D" id="3.30.160.60">
    <property type="entry name" value="Classic Zinc Finger"/>
    <property type="match status" value="1"/>
</dbReference>
<dbReference type="PROSITE" id="PS00028">
    <property type="entry name" value="ZINC_FINGER_C2H2_1"/>
    <property type="match status" value="2"/>
</dbReference>
<dbReference type="EMBL" id="AMYB01000003">
    <property type="protein sequence ID" value="OAD04188.1"/>
    <property type="molecule type" value="Genomic_DNA"/>
</dbReference>
<dbReference type="PROSITE" id="PS50157">
    <property type="entry name" value="ZINC_FINGER_C2H2_2"/>
    <property type="match status" value="1"/>
</dbReference>
<comment type="caution">
    <text evidence="4">The sequence shown here is derived from an EMBL/GenBank/DDBJ whole genome shotgun (WGS) entry which is preliminary data.</text>
</comment>
<evidence type="ECO:0000256" key="1">
    <source>
        <dbReference type="PROSITE-ProRule" id="PRU00042"/>
    </source>
</evidence>
<feature type="region of interest" description="Disordered" evidence="2">
    <location>
        <begin position="1"/>
        <end position="77"/>
    </location>
</feature>
<protein>
    <submittedName>
        <fullName evidence="4">C2H2-type zinc finger transcription factor</fullName>
    </submittedName>
</protein>
<organism evidence="4 5">
    <name type="scientific">Mucor lusitanicus CBS 277.49</name>
    <dbReference type="NCBI Taxonomy" id="747725"/>
    <lineage>
        <taxon>Eukaryota</taxon>
        <taxon>Fungi</taxon>
        <taxon>Fungi incertae sedis</taxon>
        <taxon>Mucoromycota</taxon>
        <taxon>Mucoromycotina</taxon>
        <taxon>Mucoromycetes</taxon>
        <taxon>Mucorales</taxon>
        <taxon>Mucorineae</taxon>
        <taxon>Mucoraceae</taxon>
        <taxon>Mucor</taxon>
    </lineage>
</organism>
<feature type="compositionally biased region" description="Polar residues" evidence="2">
    <location>
        <begin position="31"/>
        <end position="40"/>
    </location>
</feature>
<keyword evidence="5" id="KW-1185">Reference proteome</keyword>
<evidence type="ECO:0000313" key="4">
    <source>
        <dbReference type="EMBL" id="OAD04188.1"/>
    </source>
</evidence>
<dbReference type="Proteomes" id="UP000077051">
    <property type="component" value="Unassembled WGS sequence"/>
</dbReference>
<keyword evidence="1" id="KW-0862">Zinc</keyword>
<feature type="domain" description="C2H2-type" evidence="3">
    <location>
        <begin position="161"/>
        <end position="189"/>
    </location>
</feature>
<evidence type="ECO:0000256" key="2">
    <source>
        <dbReference type="SAM" id="MobiDB-lite"/>
    </source>
</evidence>
<dbReference type="SMART" id="SM00355">
    <property type="entry name" value="ZnF_C2H2"/>
    <property type="match status" value="2"/>
</dbReference>
<dbReference type="VEuPathDB" id="FungiDB:MUCCIDRAFT_108007"/>
<evidence type="ECO:0000259" key="3">
    <source>
        <dbReference type="PROSITE" id="PS50157"/>
    </source>
</evidence>
<proteinExistence type="predicted"/>
<dbReference type="GO" id="GO:0008270">
    <property type="term" value="F:zinc ion binding"/>
    <property type="evidence" value="ECO:0007669"/>
    <property type="project" value="UniProtKB-KW"/>
</dbReference>
<keyword evidence="1" id="KW-0863">Zinc-finger</keyword>
<accession>A0A168M021</accession>
<feature type="compositionally biased region" description="Basic and acidic residues" evidence="2">
    <location>
        <begin position="41"/>
        <end position="52"/>
    </location>
</feature>
<dbReference type="InterPro" id="IPR013087">
    <property type="entry name" value="Znf_C2H2_type"/>
</dbReference>